<evidence type="ECO:0000313" key="3">
    <source>
        <dbReference type="Proteomes" id="UP000824890"/>
    </source>
</evidence>
<sequence>MTITTILPSVSHIHVVSVYLVTTVPLLVFSSPLSSRDEMESSEKRREEMDLAQRRRRRWRLALRITATNQLRTEDLIVSVYIFSIYCYFVVFGQCFLSDCISADITLCIFIEETLGCINRDDVSVSMLFFCLAYECLLALTPQCPCLSRLLQAVYYGHMTEILVRRASFPDEFTRLTSIMWINEIVLKHPYYKDQTCMSQATDSAMTTLVIVQPLFWLELEDRRSF</sequence>
<evidence type="ECO:0000256" key="1">
    <source>
        <dbReference type="SAM" id="Phobius"/>
    </source>
</evidence>
<dbReference type="Proteomes" id="UP000824890">
    <property type="component" value="Unassembled WGS sequence"/>
</dbReference>
<keyword evidence="3" id="KW-1185">Reference proteome</keyword>
<feature type="transmembrane region" description="Helical" evidence="1">
    <location>
        <begin position="6"/>
        <end position="29"/>
    </location>
</feature>
<dbReference type="EMBL" id="JAGKQM010000011">
    <property type="protein sequence ID" value="KAH0903153.1"/>
    <property type="molecule type" value="Genomic_DNA"/>
</dbReference>
<keyword evidence="1" id="KW-0472">Membrane</keyword>
<comment type="caution">
    <text evidence="2">The sequence shown here is derived from an EMBL/GenBank/DDBJ whole genome shotgun (WGS) entry which is preliminary data.</text>
</comment>
<keyword evidence="1" id="KW-0812">Transmembrane</keyword>
<organism evidence="2 3">
    <name type="scientific">Brassica napus</name>
    <name type="common">Rape</name>
    <dbReference type="NCBI Taxonomy" id="3708"/>
    <lineage>
        <taxon>Eukaryota</taxon>
        <taxon>Viridiplantae</taxon>
        <taxon>Streptophyta</taxon>
        <taxon>Embryophyta</taxon>
        <taxon>Tracheophyta</taxon>
        <taxon>Spermatophyta</taxon>
        <taxon>Magnoliopsida</taxon>
        <taxon>eudicotyledons</taxon>
        <taxon>Gunneridae</taxon>
        <taxon>Pentapetalae</taxon>
        <taxon>rosids</taxon>
        <taxon>malvids</taxon>
        <taxon>Brassicales</taxon>
        <taxon>Brassicaceae</taxon>
        <taxon>Brassiceae</taxon>
        <taxon>Brassica</taxon>
    </lineage>
</organism>
<gene>
    <name evidence="2" type="ORF">HID58_042656</name>
</gene>
<evidence type="ECO:0000313" key="2">
    <source>
        <dbReference type="EMBL" id="KAH0903153.1"/>
    </source>
</evidence>
<feature type="transmembrane region" description="Helical" evidence="1">
    <location>
        <begin position="76"/>
        <end position="93"/>
    </location>
</feature>
<reference evidence="2 3" key="1">
    <citation type="submission" date="2021-05" db="EMBL/GenBank/DDBJ databases">
        <title>Genome Assembly of Synthetic Allotetraploid Brassica napus Reveals Homoeologous Exchanges between Subgenomes.</title>
        <authorList>
            <person name="Davis J.T."/>
        </authorList>
    </citation>
    <scope>NUCLEOTIDE SEQUENCE [LARGE SCALE GENOMIC DNA]</scope>
    <source>
        <strain evidence="3">cv. Da-Ae</strain>
        <tissue evidence="2">Seedling</tissue>
    </source>
</reference>
<keyword evidence="1" id="KW-1133">Transmembrane helix</keyword>
<name>A0ABQ8BEN4_BRANA</name>
<accession>A0ABQ8BEN4</accession>
<proteinExistence type="predicted"/>
<protein>
    <submittedName>
        <fullName evidence="2">Uncharacterized protein</fullName>
    </submittedName>
</protein>